<evidence type="ECO:0000313" key="3">
    <source>
        <dbReference type="Proteomes" id="UP001341281"/>
    </source>
</evidence>
<sequence>MLLRSTSLTRRGCSPPAISVTPPPPVSPTASRASFPSRSCSPPLHVAGSGAFKASARQPSAASSGGRVDLREEKVFVQLGAKEERDSKS</sequence>
<reference evidence="2 3" key="1">
    <citation type="submission" date="2024-02" db="EMBL/GenBank/DDBJ databases">
        <title>High-quality chromosome-scale genome assembly of Pensacola bahiagrass (Paspalum notatum Flugge var. saurae).</title>
        <authorList>
            <person name="Vega J.M."/>
            <person name="Podio M."/>
            <person name="Orjuela J."/>
            <person name="Siena L.A."/>
            <person name="Pessino S.C."/>
            <person name="Combes M.C."/>
            <person name="Mariac C."/>
            <person name="Albertini E."/>
            <person name="Pupilli F."/>
            <person name="Ortiz J.P.A."/>
            <person name="Leblanc O."/>
        </authorList>
    </citation>
    <scope>NUCLEOTIDE SEQUENCE [LARGE SCALE GENOMIC DNA]</scope>
    <source>
        <strain evidence="2">R1</strain>
        <tissue evidence="2">Leaf</tissue>
    </source>
</reference>
<keyword evidence="3" id="KW-1185">Reference proteome</keyword>
<feature type="region of interest" description="Disordered" evidence="1">
    <location>
        <begin position="1"/>
        <end position="70"/>
    </location>
</feature>
<gene>
    <name evidence="2" type="ORF">U9M48_011716</name>
</gene>
<organism evidence="2 3">
    <name type="scientific">Paspalum notatum var. saurae</name>
    <dbReference type="NCBI Taxonomy" id="547442"/>
    <lineage>
        <taxon>Eukaryota</taxon>
        <taxon>Viridiplantae</taxon>
        <taxon>Streptophyta</taxon>
        <taxon>Embryophyta</taxon>
        <taxon>Tracheophyta</taxon>
        <taxon>Spermatophyta</taxon>
        <taxon>Magnoliopsida</taxon>
        <taxon>Liliopsida</taxon>
        <taxon>Poales</taxon>
        <taxon>Poaceae</taxon>
        <taxon>PACMAD clade</taxon>
        <taxon>Panicoideae</taxon>
        <taxon>Andropogonodae</taxon>
        <taxon>Paspaleae</taxon>
        <taxon>Paspalinae</taxon>
        <taxon>Paspalum</taxon>
    </lineage>
</organism>
<accession>A0AAQ3SVZ6</accession>
<dbReference type="EMBL" id="CP144747">
    <property type="protein sequence ID" value="WVZ61908.1"/>
    <property type="molecule type" value="Genomic_DNA"/>
</dbReference>
<evidence type="ECO:0000256" key="1">
    <source>
        <dbReference type="SAM" id="MobiDB-lite"/>
    </source>
</evidence>
<name>A0AAQ3SVZ6_PASNO</name>
<dbReference type="AlphaFoldDB" id="A0AAQ3SVZ6"/>
<dbReference type="Proteomes" id="UP001341281">
    <property type="component" value="Chromosome 03"/>
</dbReference>
<evidence type="ECO:0000313" key="2">
    <source>
        <dbReference type="EMBL" id="WVZ61908.1"/>
    </source>
</evidence>
<protein>
    <submittedName>
        <fullName evidence="2">Uncharacterized protein</fullName>
    </submittedName>
</protein>
<proteinExistence type="predicted"/>